<evidence type="ECO:0000256" key="7">
    <source>
        <dbReference type="ARBA" id="ARBA00023180"/>
    </source>
</evidence>
<organism evidence="11 12">
    <name type="scientific">Micromonospora coerulea</name>
    <dbReference type="NCBI Taxonomy" id="47856"/>
    <lineage>
        <taxon>Bacteria</taxon>
        <taxon>Bacillati</taxon>
        <taxon>Actinomycetota</taxon>
        <taxon>Actinomycetes</taxon>
        <taxon>Micromonosporales</taxon>
        <taxon>Micromonosporaceae</taxon>
        <taxon>Micromonospora</taxon>
    </lineage>
</organism>
<dbReference type="Pfam" id="PF04389">
    <property type="entry name" value="Peptidase_M28"/>
    <property type="match status" value="1"/>
</dbReference>
<dbReference type="PANTHER" id="PTHR12147:SF58">
    <property type="entry name" value="VACUOLAR MEMBRANE PROTEASE"/>
    <property type="match status" value="1"/>
</dbReference>
<evidence type="ECO:0000256" key="8">
    <source>
        <dbReference type="ARBA" id="ARBA00031512"/>
    </source>
</evidence>
<feature type="transmembrane region" description="Helical" evidence="9">
    <location>
        <begin position="32"/>
        <end position="50"/>
    </location>
</feature>
<keyword evidence="6 9" id="KW-1133">Transmembrane helix</keyword>
<dbReference type="InterPro" id="IPR045175">
    <property type="entry name" value="M28_fam"/>
</dbReference>
<dbReference type="Proteomes" id="UP001500307">
    <property type="component" value="Unassembled WGS sequence"/>
</dbReference>
<dbReference type="InterPro" id="IPR007484">
    <property type="entry name" value="Peptidase_M28"/>
</dbReference>
<feature type="transmembrane region" description="Helical" evidence="9">
    <location>
        <begin position="388"/>
        <end position="410"/>
    </location>
</feature>
<gene>
    <name evidence="11" type="ORF">GCM10023176_57050</name>
</gene>
<feature type="transmembrane region" description="Helical" evidence="9">
    <location>
        <begin position="509"/>
        <end position="533"/>
    </location>
</feature>
<feature type="transmembrane region" description="Helical" evidence="9">
    <location>
        <begin position="354"/>
        <end position="376"/>
    </location>
</feature>
<evidence type="ECO:0000313" key="12">
    <source>
        <dbReference type="Proteomes" id="UP001500307"/>
    </source>
</evidence>
<keyword evidence="9" id="KW-0472">Membrane</keyword>
<comment type="similarity">
    <text evidence="3">Belongs to the peptidase M28 family.</text>
</comment>
<dbReference type="Gene3D" id="3.40.630.10">
    <property type="entry name" value="Zn peptidases"/>
    <property type="match status" value="1"/>
</dbReference>
<evidence type="ECO:0000256" key="9">
    <source>
        <dbReference type="SAM" id="Phobius"/>
    </source>
</evidence>
<evidence type="ECO:0000259" key="10">
    <source>
        <dbReference type="Pfam" id="PF04389"/>
    </source>
</evidence>
<feature type="transmembrane region" description="Helical" evidence="9">
    <location>
        <begin position="483"/>
        <end position="502"/>
    </location>
</feature>
<comment type="caution">
    <text evidence="11">The sequence shown here is derived from an EMBL/GenBank/DDBJ whole genome shotgun (WGS) entry which is preliminary data.</text>
</comment>
<dbReference type="SUPFAM" id="SSF53187">
    <property type="entry name" value="Zn-dependent exopeptidases"/>
    <property type="match status" value="1"/>
</dbReference>
<evidence type="ECO:0000256" key="1">
    <source>
        <dbReference type="ARBA" id="ARBA00003273"/>
    </source>
</evidence>
<comment type="function">
    <text evidence="1">May be involved in vacuolar sorting and osmoregulation.</text>
</comment>
<dbReference type="PANTHER" id="PTHR12147">
    <property type="entry name" value="METALLOPEPTIDASE M28 FAMILY MEMBER"/>
    <property type="match status" value="1"/>
</dbReference>
<evidence type="ECO:0000256" key="5">
    <source>
        <dbReference type="ARBA" id="ARBA00022554"/>
    </source>
</evidence>
<comment type="subcellular location">
    <subcellularLocation>
        <location evidence="2">Vacuole membrane</location>
        <topology evidence="2">Multi-pass membrane protein</topology>
    </subcellularLocation>
</comment>
<keyword evidence="9" id="KW-0812">Transmembrane</keyword>
<reference evidence="12" key="1">
    <citation type="journal article" date="2019" name="Int. J. Syst. Evol. Microbiol.">
        <title>The Global Catalogue of Microorganisms (GCM) 10K type strain sequencing project: providing services to taxonomists for standard genome sequencing and annotation.</title>
        <authorList>
            <consortium name="The Broad Institute Genomics Platform"/>
            <consortium name="The Broad Institute Genome Sequencing Center for Infectious Disease"/>
            <person name="Wu L."/>
            <person name="Ma J."/>
        </authorList>
    </citation>
    <scope>NUCLEOTIDE SEQUENCE [LARGE SCALE GENOMIC DNA]</scope>
    <source>
        <strain evidence="12">JCM 3175</strain>
    </source>
</reference>
<feature type="domain" description="Peptidase M28" evidence="10">
    <location>
        <begin position="136"/>
        <end position="323"/>
    </location>
</feature>
<evidence type="ECO:0000256" key="3">
    <source>
        <dbReference type="ARBA" id="ARBA00010918"/>
    </source>
</evidence>
<accession>A0ABP8T0Z4</accession>
<evidence type="ECO:0000256" key="6">
    <source>
        <dbReference type="ARBA" id="ARBA00022989"/>
    </source>
</evidence>
<proteinExistence type="inferred from homology"/>
<feature type="transmembrane region" description="Helical" evidence="9">
    <location>
        <begin position="580"/>
        <end position="600"/>
    </location>
</feature>
<sequence length="803" mass="82932">MGATPTRPADRALAWPARPADRALSRPRRRPLAAVAALAALLAVGAGVLVDLRTPAPRPADAPASDFSAARAYRNVTVIAARPHVAGSPANDQVREHLAGVLRGLGLETEVQDTVAPEAGQLSGAAGGATLARVRNVVARLPGTDPTGRVFLVAHYDSVQSGPGGNDDGAGTSTILEVARALAAGPRPRNDVVFVLTDAEEACLCGASAFASSHPLAADGGVVLNLEARGATGPVIMFETSRNNAKLVDVFGRAAPHPVGTSFAVEIYRALPNDTDFTAFLDRKFVGLNSAYIDGGAVYHTPLDTPAAMDRGSLQQHGDNALGLAREFGRTDLKALRSGHDATYFPVPGGLVRYPGWLTLPLALLALAAVGVLGWLLRRRGRGTAGRLAAGFGLALAPVVAAPLAASALWAAITALRPGYAELLDPYRPVWYRLAVVALAAAILFTWYALTRRWAGPAALAFGGLAWLALLGVLLAVLVPGGAYLATLPALAGALAGLAALATRIDGPWPVLAVTLAGAVGVVILLPTVVLLFPALGMAMGGVAALFAVLLGLAALPVVDLLHPQAGGQRGLVALRARRLGALPAVAAALAAVVLAGVGLRVDRFDAAHPAPTHLMYALDAGSGQARWLSHEDEPQPWTDGYVDGRVSVADDFPGLGDAELRTGPAQAANLPAPKLEVLSDTRSGDQRVLRVRLIPQRPVRLASLHVDTTTAAVRSATVAGRDVPVKARDGRWGFGIVFHAPPPEGVEVTLTLTPKAGQVNLRAMDASDGLDGVPGFRPRPPDVGIVGSHTSEMLAVARTYPL</sequence>
<dbReference type="EMBL" id="BAABGU010000048">
    <property type="protein sequence ID" value="GAA4579411.1"/>
    <property type="molecule type" value="Genomic_DNA"/>
</dbReference>
<evidence type="ECO:0000256" key="2">
    <source>
        <dbReference type="ARBA" id="ARBA00004128"/>
    </source>
</evidence>
<feature type="transmembrane region" description="Helical" evidence="9">
    <location>
        <begin position="539"/>
        <end position="559"/>
    </location>
</feature>
<dbReference type="RefSeq" id="WP_346124613.1">
    <property type="nucleotide sequence ID" value="NZ_BAABGU010000048.1"/>
</dbReference>
<evidence type="ECO:0000256" key="4">
    <source>
        <dbReference type="ARBA" id="ARBA00017435"/>
    </source>
</evidence>
<keyword evidence="7" id="KW-0325">Glycoprotein</keyword>
<evidence type="ECO:0000313" key="11">
    <source>
        <dbReference type="EMBL" id="GAA4579411.1"/>
    </source>
</evidence>
<protein>
    <recommendedName>
        <fullName evidence="4">Vacuolar membrane protease</fullName>
    </recommendedName>
    <alternativeName>
        <fullName evidence="8">FXNA-related family protease 1</fullName>
    </alternativeName>
</protein>
<keyword evidence="5" id="KW-0926">Vacuole</keyword>
<name>A0ABP8T0Z4_9ACTN</name>
<feature type="transmembrane region" description="Helical" evidence="9">
    <location>
        <begin position="457"/>
        <end position="477"/>
    </location>
</feature>
<feature type="transmembrane region" description="Helical" evidence="9">
    <location>
        <begin position="430"/>
        <end position="450"/>
    </location>
</feature>
<keyword evidence="12" id="KW-1185">Reference proteome</keyword>